<feature type="compositionally biased region" description="Basic and acidic residues" evidence="1">
    <location>
        <begin position="21"/>
        <end position="31"/>
    </location>
</feature>
<sequence>MDNESFLDLMARTNAVFNLSEADHLISPHESESDETDGEDGDNPNSDSDSASSEGEEGDNPSTAVSTHVPTAPWFSTEAFTYNNVTDNSGDFSSASSVNPLGSSIFQGQCFEDKQSAIDSIKSDHIRESRNYRVVKSTPTLYEGKCVVDDCPWRIRVILRKKYDFFEITKLPAAHTCLLRTIERDHQKLSSSLIASTIKQQIDLKKLLSNPPLAKIPKARDVVSLNPFLGALPPTTRELLVGSTNSIASSTVALASSPAAFCIRHLVIKWKPEQEVSCLILLLLKLTDRWSTCLVSHTKDPYPK</sequence>
<accession>A0AAD8HIG5</accession>
<feature type="domain" description="Transposase MuDR plant" evidence="2">
    <location>
        <begin position="107"/>
        <end position="168"/>
    </location>
</feature>
<dbReference type="Proteomes" id="UP001237642">
    <property type="component" value="Unassembled WGS sequence"/>
</dbReference>
<dbReference type="InterPro" id="IPR004332">
    <property type="entry name" value="Transposase_MuDR"/>
</dbReference>
<dbReference type="AlphaFoldDB" id="A0AAD8HIG5"/>
<feature type="region of interest" description="Disordered" evidence="1">
    <location>
        <begin position="21"/>
        <end position="68"/>
    </location>
</feature>
<organism evidence="3 4">
    <name type="scientific">Heracleum sosnowskyi</name>
    <dbReference type="NCBI Taxonomy" id="360622"/>
    <lineage>
        <taxon>Eukaryota</taxon>
        <taxon>Viridiplantae</taxon>
        <taxon>Streptophyta</taxon>
        <taxon>Embryophyta</taxon>
        <taxon>Tracheophyta</taxon>
        <taxon>Spermatophyta</taxon>
        <taxon>Magnoliopsida</taxon>
        <taxon>eudicotyledons</taxon>
        <taxon>Gunneridae</taxon>
        <taxon>Pentapetalae</taxon>
        <taxon>asterids</taxon>
        <taxon>campanulids</taxon>
        <taxon>Apiales</taxon>
        <taxon>Apiaceae</taxon>
        <taxon>Apioideae</taxon>
        <taxon>apioid superclade</taxon>
        <taxon>Tordylieae</taxon>
        <taxon>Tordyliinae</taxon>
        <taxon>Heracleum</taxon>
    </lineage>
</organism>
<dbReference type="Pfam" id="PF03108">
    <property type="entry name" value="DBD_Tnp_Mut"/>
    <property type="match status" value="1"/>
</dbReference>
<feature type="compositionally biased region" description="Low complexity" evidence="1">
    <location>
        <begin position="43"/>
        <end position="53"/>
    </location>
</feature>
<feature type="compositionally biased region" description="Acidic residues" evidence="1">
    <location>
        <begin position="32"/>
        <end position="42"/>
    </location>
</feature>
<evidence type="ECO:0000313" key="4">
    <source>
        <dbReference type="Proteomes" id="UP001237642"/>
    </source>
</evidence>
<protein>
    <recommendedName>
        <fullName evidence="2">Transposase MuDR plant domain-containing protein</fullName>
    </recommendedName>
</protein>
<gene>
    <name evidence="3" type="ORF">POM88_042368</name>
</gene>
<proteinExistence type="predicted"/>
<reference evidence="3" key="1">
    <citation type="submission" date="2023-02" db="EMBL/GenBank/DDBJ databases">
        <title>Genome of toxic invasive species Heracleum sosnowskyi carries increased number of genes despite the absence of recent whole-genome duplications.</title>
        <authorList>
            <person name="Schelkunov M."/>
            <person name="Shtratnikova V."/>
            <person name="Makarenko M."/>
            <person name="Klepikova A."/>
            <person name="Omelchenko D."/>
            <person name="Novikova G."/>
            <person name="Obukhova E."/>
            <person name="Bogdanov V."/>
            <person name="Penin A."/>
            <person name="Logacheva M."/>
        </authorList>
    </citation>
    <scope>NUCLEOTIDE SEQUENCE</scope>
    <source>
        <strain evidence="3">Hsosn_3</strain>
        <tissue evidence="3">Leaf</tissue>
    </source>
</reference>
<reference evidence="3" key="2">
    <citation type="submission" date="2023-05" db="EMBL/GenBank/DDBJ databases">
        <authorList>
            <person name="Schelkunov M.I."/>
        </authorList>
    </citation>
    <scope>NUCLEOTIDE SEQUENCE</scope>
    <source>
        <strain evidence="3">Hsosn_3</strain>
        <tissue evidence="3">Leaf</tissue>
    </source>
</reference>
<evidence type="ECO:0000313" key="3">
    <source>
        <dbReference type="EMBL" id="KAK1366807.1"/>
    </source>
</evidence>
<name>A0AAD8HIG5_9APIA</name>
<keyword evidence="4" id="KW-1185">Reference proteome</keyword>
<evidence type="ECO:0000259" key="2">
    <source>
        <dbReference type="Pfam" id="PF03108"/>
    </source>
</evidence>
<comment type="caution">
    <text evidence="3">The sequence shown here is derived from an EMBL/GenBank/DDBJ whole genome shotgun (WGS) entry which is preliminary data.</text>
</comment>
<evidence type="ECO:0000256" key="1">
    <source>
        <dbReference type="SAM" id="MobiDB-lite"/>
    </source>
</evidence>
<dbReference type="EMBL" id="JAUIZM010000009">
    <property type="protein sequence ID" value="KAK1366807.1"/>
    <property type="molecule type" value="Genomic_DNA"/>
</dbReference>